<dbReference type="Proteomes" id="UP000321367">
    <property type="component" value="Unassembled WGS sequence"/>
</dbReference>
<reference evidence="4 5" key="1">
    <citation type="submission" date="2019-08" db="EMBL/GenBank/DDBJ databases">
        <title>Genome sequence of Gillisia hiemivivida IC154 (type strain).</title>
        <authorList>
            <person name="Bowman J.P."/>
        </authorList>
    </citation>
    <scope>NUCLEOTIDE SEQUENCE [LARGE SCALE GENOMIC DNA]</scope>
    <source>
        <strain evidence="4 5">IC154</strain>
    </source>
</reference>
<dbReference type="PANTHER" id="PTHR34978">
    <property type="entry name" value="POSSIBLE SENSOR-TRANSDUCER PROTEIN BLAR"/>
    <property type="match status" value="1"/>
</dbReference>
<protein>
    <submittedName>
        <fullName evidence="4">Peptidase M56</fullName>
    </submittedName>
</protein>
<feature type="transmembrane region" description="Helical" evidence="2">
    <location>
        <begin position="34"/>
        <end position="55"/>
    </location>
</feature>
<evidence type="ECO:0000313" key="5">
    <source>
        <dbReference type="Proteomes" id="UP000321367"/>
    </source>
</evidence>
<dbReference type="InterPro" id="IPR052173">
    <property type="entry name" value="Beta-lactam_resp_regulator"/>
</dbReference>
<comment type="caution">
    <text evidence="4">The sequence shown here is derived from an EMBL/GenBank/DDBJ whole genome shotgun (WGS) entry which is preliminary data.</text>
</comment>
<keyword evidence="2" id="KW-0472">Membrane</keyword>
<dbReference type="PANTHER" id="PTHR34978:SF3">
    <property type="entry name" value="SLR0241 PROTEIN"/>
    <property type="match status" value="1"/>
</dbReference>
<keyword evidence="5" id="KW-1185">Reference proteome</keyword>
<feature type="domain" description="Peptidase M56" evidence="3">
    <location>
        <begin position="158"/>
        <end position="248"/>
    </location>
</feature>
<organism evidence="4 5">
    <name type="scientific">Gillisia hiemivivida</name>
    <dbReference type="NCBI Taxonomy" id="291190"/>
    <lineage>
        <taxon>Bacteria</taxon>
        <taxon>Pseudomonadati</taxon>
        <taxon>Bacteroidota</taxon>
        <taxon>Flavobacteriia</taxon>
        <taxon>Flavobacteriales</taxon>
        <taxon>Flavobacteriaceae</taxon>
        <taxon>Gillisia</taxon>
    </lineage>
</organism>
<dbReference type="InterPro" id="IPR008756">
    <property type="entry name" value="Peptidase_M56"/>
</dbReference>
<evidence type="ECO:0000256" key="1">
    <source>
        <dbReference type="SAM" id="MobiDB-lite"/>
    </source>
</evidence>
<proteinExistence type="predicted"/>
<dbReference type="OrthoDB" id="1522859at2"/>
<dbReference type="Pfam" id="PF05569">
    <property type="entry name" value="Peptidase_M56"/>
    <property type="match status" value="1"/>
</dbReference>
<feature type="region of interest" description="Disordered" evidence="1">
    <location>
        <begin position="447"/>
        <end position="482"/>
    </location>
</feature>
<name>A0A5C6ZT49_9FLAO</name>
<gene>
    <name evidence="4" type="ORF">ES724_14065</name>
</gene>
<feature type="transmembrane region" description="Helical" evidence="2">
    <location>
        <begin position="260"/>
        <end position="278"/>
    </location>
</feature>
<dbReference type="AlphaFoldDB" id="A0A5C6ZT49"/>
<feature type="transmembrane region" description="Helical" evidence="2">
    <location>
        <begin position="82"/>
        <end position="103"/>
    </location>
</feature>
<dbReference type="EMBL" id="VORY01000022">
    <property type="protein sequence ID" value="TXD92358.1"/>
    <property type="molecule type" value="Genomic_DNA"/>
</dbReference>
<feature type="compositionally biased region" description="Pro residues" evidence="1">
    <location>
        <begin position="447"/>
        <end position="463"/>
    </location>
</feature>
<keyword evidence="2" id="KW-0812">Transmembrane</keyword>
<feature type="transmembrane region" description="Helical" evidence="2">
    <location>
        <begin position="6"/>
        <end position="22"/>
    </location>
</feature>
<evidence type="ECO:0000259" key="3">
    <source>
        <dbReference type="Pfam" id="PF05569"/>
    </source>
</evidence>
<evidence type="ECO:0000256" key="2">
    <source>
        <dbReference type="SAM" id="Phobius"/>
    </source>
</evidence>
<accession>A0A5C6ZT49</accession>
<sequence length="539" mass="62144">MEMYLLKSAACLAILLLFYKFLLEKENMHGFKRFYLLMSALVAIVIPLITIKTYVEPTSENLNSFIYSSEVSPEIVVESSDYFPYIFFGIYLLGVLFFSIKFFRNLRSLIIKIRTNPKLKSNSFINVLLSEEIQPHTFFSYIFFNKEKYLQNEIPKDVKIHEEAHARQKHSLDVLFIELFQIIFWFNPLLFILKDAVKLNHEFLADKEVIKNGISTSGYQQTLLEYSSRDLQCDLVNPINYSSIKKRFTVMKTKTSRKTVWVRSLLLLPLAATLFYGFSTKEVIEKEVINPNQIVDSYEILELMVDEDGQIFRNNKKVSLSEIENLDWEKFTDYSINASGNAPKENIQELIEMIMAKRKEKEGKITLCTYGPSESEDNVLNEIFQQVPQEKATPKMVSEYNKLVRYYNSMPKDKRMVKQEDINRMMAILSNMTSEQKAKAEKINFDVPPPPPPAPEAVHPAPPHSEKGKLTPPPSPPVPTEHMKELATKGAVFYFEGKEITGKEAIQIAKKIKAIHIQVKSQNSKKPIVKLSKDPFVAD</sequence>
<keyword evidence="2" id="KW-1133">Transmembrane helix</keyword>
<evidence type="ECO:0000313" key="4">
    <source>
        <dbReference type="EMBL" id="TXD92358.1"/>
    </source>
</evidence>